<dbReference type="InterPro" id="IPR032774">
    <property type="entry name" value="WG_beta_rep"/>
</dbReference>
<evidence type="ECO:0000256" key="1">
    <source>
        <dbReference type="SAM" id="MobiDB-lite"/>
    </source>
</evidence>
<sequence>MNKIFRSTLAAAVSAVLFAGCAVPGVNSKNNEGNEMTDSYSYSPNETGDTEQLYSWLIQPSIQADNIISFDASRIDPDNADNRDYINYSVIRQNGKYGLIDYAGNYIIKPSYDDYYVCSCGEIVLVNILDERNEEYEYCTIDKDKKISATPQHTEDTSTRYFLDIKSQKVFEGKNGSKNVTEYTGKKSVPVIEGNVEMDDYGNLVVSIPEGALCGLAKNGKLLTDMVYTACYAPSYKGLGSTLVAFRNEDDKWGYLDADGNVVIDFICDGDPNAYNGMMTDDSSIVHPYLFCDDYIPVYKDGYYSYYDFSGEQVIRAGEFAQARPINNGRAWVKQNEFWGVIQMGDIIEEERPKDDSSSMVTTTLGSTYWTTTTEATDSQPEYTDWGNVVTDEYGNVVTSEPAWTDPVDPGYTDPVTPDPGYTDPVTPDPGYTDPVTPDPGYVDPGTPDPGYVDPGAGDQAY</sequence>
<dbReference type="Pfam" id="PF14903">
    <property type="entry name" value="WG_beta_rep"/>
    <property type="match status" value="3"/>
</dbReference>
<organism evidence="3 4">
    <name type="scientific">Ruminococcus albus</name>
    <dbReference type="NCBI Taxonomy" id="1264"/>
    <lineage>
        <taxon>Bacteria</taxon>
        <taxon>Bacillati</taxon>
        <taxon>Bacillota</taxon>
        <taxon>Clostridia</taxon>
        <taxon>Eubacteriales</taxon>
        <taxon>Oscillospiraceae</taxon>
        <taxon>Ruminococcus</taxon>
    </lineage>
</organism>
<reference evidence="3 4" key="1">
    <citation type="submission" date="2016-10" db="EMBL/GenBank/DDBJ databases">
        <authorList>
            <person name="de Groot N.N."/>
        </authorList>
    </citation>
    <scope>NUCLEOTIDE SEQUENCE [LARGE SCALE GENOMIC DNA]</scope>
    <source>
        <strain evidence="3 4">KH2T6</strain>
    </source>
</reference>
<feature type="region of interest" description="Disordered" evidence="1">
    <location>
        <begin position="400"/>
        <end position="462"/>
    </location>
</feature>
<evidence type="ECO:0000256" key="2">
    <source>
        <dbReference type="SAM" id="SignalP"/>
    </source>
</evidence>
<evidence type="ECO:0000313" key="4">
    <source>
        <dbReference type="Proteomes" id="UP000186015"/>
    </source>
</evidence>
<protein>
    <submittedName>
        <fullName evidence="3">WG containing repeat-containing protein</fullName>
    </submittedName>
</protein>
<accession>A0A1H7PDZ6</accession>
<feature type="chain" id="PRO_5038881840" evidence="2">
    <location>
        <begin position="20"/>
        <end position="462"/>
    </location>
</feature>
<dbReference type="Proteomes" id="UP000186015">
    <property type="component" value="Unassembled WGS sequence"/>
</dbReference>
<dbReference type="AlphaFoldDB" id="A0A1H7PDZ6"/>
<dbReference type="RefSeq" id="WP_074835707.1">
    <property type="nucleotide sequence ID" value="NZ_FOAT01000021.1"/>
</dbReference>
<name>A0A1H7PDZ6_RUMAL</name>
<feature type="signal peptide" evidence="2">
    <location>
        <begin position="1"/>
        <end position="19"/>
    </location>
</feature>
<dbReference type="EMBL" id="FOAT01000021">
    <property type="protein sequence ID" value="SEL33983.1"/>
    <property type="molecule type" value="Genomic_DNA"/>
</dbReference>
<evidence type="ECO:0000313" key="3">
    <source>
        <dbReference type="EMBL" id="SEL33983.1"/>
    </source>
</evidence>
<dbReference type="PROSITE" id="PS51257">
    <property type="entry name" value="PROKAR_LIPOPROTEIN"/>
    <property type="match status" value="1"/>
</dbReference>
<gene>
    <name evidence="3" type="ORF">SAMN05216469_1217</name>
</gene>
<keyword evidence="2" id="KW-0732">Signal</keyword>
<proteinExistence type="predicted"/>
<dbReference type="OrthoDB" id="1652041at2"/>